<dbReference type="InterPro" id="IPR036633">
    <property type="entry name" value="Prn/Lys/Arg_de-COase_C_sf"/>
</dbReference>
<evidence type="ECO:0000259" key="3">
    <source>
        <dbReference type="Pfam" id="PF01276"/>
    </source>
</evidence>
<dbReference type="EMBL" id="JAUSVV010000002">
    <property type="protein sequence ID" value="MDQ0441933.1"/>
    <property type="molecule type" value="Genomic_DNA"/>
</dbReference>
<dbReference type="SUPFAM" id="SSF53383">
    <property type="entry name" value="PLP-dependent transferases"/>
    <property type="match status" value="1"/>
</dbReference>
<dbReference type="PANTHER" id="PTHR43277:SF4">
    <property type="entry name" value="ARGININE DECARBOXYLASE"/>
    <property type="match status" value="1"/>
</dbReference>
<evidence type="ECO:0000313" key="5">
    <source>
        <dbReference type="Proteomes" id="UP001236369"/>
    </source>
</evidence>
<comment type="cofactor">
    <cofactor evidence="1">
        <name>pyridoxal 5'-phosphate</name>
        <dbReference type="ChEBI" id="CHEBI:597326"/>
    </cofactor>
</comment>
<evidence type="ECO:0000313" key="4">
    <source>
        <dbReference type="EMBL" id="MDQ0441933.1"/>
    </source>
</evidence>
<dbReference type="Proteomes" id="UP001236369">
    <property type="component" value="Unassembled WGS sequence"/>
</dbReference>
<comment type="caution">
    <text evidence="4">The sequence shown here is derived from an EMBL/GenBank/DDBJ whole genome shotgun (WGS) entry which is preliminary data.</text>
</comment>
<evidence type="ECO:0000256" key="2">
    <source>
        <dbReference type="ARBA" id="ARBA00022898"/>
    </source>
</evidence>
<dbReference type="Gene3D" id="3.90.105.10">
    <property type="entry name" value="Molybdopterin biosynthesis moea protein, domain 2"/>
    <property type="match status" value="1"/>
</dbReference>
<dbReference type="InterPro" id="IPR015424">
    <property type="entry name" value="PyrdxlP-dep_Trfase"/>
</dbReference>
<gene>
    <name evidence="4" type="ORF">QO016_001416</name>
</gene>
<dbReference type="InterPro" id="IPR015421">
    <property type="entry name" value="PyrdxlP-dep_Trfase_major"/>
</dbReference>
<keyword evidence="2" id="KW-0663">Pyridoxal phosphate</keyword>
<keyword evidence="5" id="KW-1185">Reference proteome</keyword>
<protein>
    <submittedName>
        <fullName evidence="4">Arginine/lysine/ornithine decarboxylase</fullName>
    </submittedName>
</protein>
<feature type="domain" description="Orn/Lys/Arg decarboxylases family 1 pyridoxal-P attachment site" evidence="3">
    <location>
        <begin position="2"/>
        <end position="255"/>
    </location>
</feature>
<accession>A0ABU0HHX8</accession>
<reference evidence="4 5" key="1">
    <citation type="submission" date="2023-07" db="EMBL/GenBank/DDBJ databases">
        <title>Genomic Encyclopedia of Type Strains, Phase IV (KMG-IV): sequencing the most valuable type-strain genomes for metagenomic binning, comparative biology and taxonomic classification.</title>
        <authorList>
            <person name="Goeker M."/>
        </authorList>
    </citation>
    <scope>NUCLEOTIDE SEQUENCE [LARGE SCALE GENOMIC DNA]</scope>
    <source>
        <strain evidence="4 5">DSM 19562</strain>
    </source>
</reference>
<evidence type="ECO:0000256" key="1">
    <source>
        <dbReference type="ARBA" id="ARBA00001933"/>
    </source>
</evidence>
<dbReference type="SUPFAM" id="SSF55904">
    <property type="entry name" value="Ornithine decarboxylase C-terminal domain"/>
    <property type="match status" value="1"/>
</dbReference>
<proteinExistence type="predicted"/>
<dbReference type="Pfam" id="PF01276">
    <property type="entry name" value="OKR_DC_1"/>
    <property type="match status" value="1"/>
</dbReference>
<dbReference type="PANTHER" id="PTHR43277">
    <property type="entry name" value="ARGININE DECARBOXYLASE"/>
    <property type="match status" value="1"/>
</dbReference>
<dbReference type="Gene3D" id="3.40.640.10">
    <property type="entry name" value="Type I PLP-dependent aspartate aminotransferase-like (Major domain)"/>
    <property type="match status" value="1"/>
</dbReference>
<organism evidence="4 5">
    <name type="scientific">Methylobacterium persicinum</name>
    <dbReference type="NCBI Taxonomy" id="374426"/>
    <lineage>
        <taxon>Bacteria</taxon>
        <taxon>Pseudomonadati</taxon>
        <taxon>Pseudomonadota</taxon>
        <taxon>Alphaproteobacteria</taxon>
        <taxon>Hyphomicrobiales</taxon>
        <taxon>Methylobacteriaceae</taxon>
        <taxon>Methylobacterium</taxon>
    </lineage>
</organism>
<name>A0ABU0HHX8_9HYPH</name>
<dbReference type="InterPro" id="IPR052357">
    <property type="entry name" value="Orn_Lys_Arg_decarboxylase-I"/>
</dbReference>
<dbReference type="InterPro" id="IPR000310">
    <property type="entry name" value="Orn/Lys/Arg_deCO2ase_major_dom"/>
</dbReference>
<sequence length="429" mass="45518">MMQQAYRLAAEAWGADLCRFSTGGSTQSIQTAIAAVAGPGDTVLIAGNAHKAAFSTAVFAGVNLVTIPPVIDRERDVEHGTDPETLARLLDAHPAAKAALVISPTFFGVTSDIPALAEICHARGVPLIVDAAWGAAYPFCDRLPENPLRQGADAMVVSVHKTMGALAQGSFMLVTGDLIDRERFVWAFEMLQCTSPSVPILASLDATRRAHVADGQHLWGRVIDLAASVRDRLSDLTDVAVYGREMIGGPGAHDLDPTFLILDVRKLGLSGYEADEWLQAERRVSAVLGDLRHIGFSFSLGTTEQDANRLVQGIRDLLVAAKDGDDRFHRVPDDAPGYASLQPAMASAPALPPPRAAAAKFDRVPYAHAAGRIAGQSVAIVPPAIPRLLPGQAITPAHVAFLQANLEAGAFILDPDEHGDGLIRVVREA</sequence>